<feature type="domain" description="Lipid/polyisoprenoid-binding YceI-like" evidence="2">
    <location>
        <begin position="43"/>
        <end position="205"/>
    </location>
</feature>
<keyword evidence="4" id="KW-1185">Reference proteome</keyword>
<dbReference type="InterPro" id="IPR007372">
    <property type="entry name" value="Lipid/polyisoprenoid-bd_YceI"/>
</dbReference>
<dbReference type="PANTHER" id="PTHR34406:SF1">
    <property type="entry name" value="PROTEIN YCEI"/>
    <property type="match status" value="1"/>
</dbReference>
<dbReference type="Pfam" id="PF04264">
    <property type="entry name" value="YceI"/>
    <property type="match status" value="1"/>
</dbReference>
<evidence type="ECO:0000313" key="3">
    <source>
        <dbReference type="EMBL" id="OBV11602.1"/>
    </source>
</evidence>
<dbReference type="Proteomes" id="UP000092484">
    <property type="component" value="Unassembled WGS sequence"/>
</dbReference>
<keyword evidence="1" id="KW-1133">Transmembrane helix</keyword>
<gene>
    <name evidence="3" type="ORF">I603_1045</name>
</gene>
<dbReference type="Gene3D" id="2.40.128.110">
    <property type="entry name" value="Lipid/polyisoprenoid-binding, YceI-like"/>
    <property type="match status" value="1"/>
</dbReference>
<dbReference type="SMART" id="SM00867">
    <property type="entry name" value="YceI"/>
    <property type="match status" value="1"/>
</dbReference>
<evidence type="ECO:0000313" key="4">
    <source>
        <dbReference type="Proteomes" id="UP000092484"/>
    </source>
</evidence>
<reference evidence="3 4" key="1">
    <citation type="submission" date="2016-06" db="EMBL/GenBank/DDBJ databases">
        <title>Genome sequence of Porphyrobacter dokdonensis DSW-74.</title>
        <authorList>
            <person name="Kim J.F."/>
            <person name="Song J.Y."/>
        </authorList>
    </citation>
    <scope>NUCLEOTIDE SEQUENCE [LARGE SCALE GENOMIC DNA]</scope>
    <source>
        <strain evidence="3 4">DSW-74</strain>
    </source>
</reference>
<keyword evidence="1" id="KW-0812">Transmembrane</keyword>
<proteinExistence type="predicted"/>
<feature type="transmembrane region" description="Helical" evidence="1">
    <location>
        <begin position="21"/>
        <end position="40"/>
    </location>
</feature>
<dbReference type="PATRIC" id="fig|1300349.4.peg.1042"/>
<evidence type="ECO:0000259" key="2">
    <source>
        <dbReference type="SMART" id="SM00867"/>
    </source>
</evidence>
<dbReference type="InterPro" id="IPR036761">
    <property type="entry name" value="TTHA0802/YceI-like_sf"/>
</dbReference>
<evidence type="ECO:0000256" key="1">
    <source>
        <dbReference type="SAM" id="Phobius"/>
    </source>
</evidence>
<dbReference type="AlphaFoldDB" id="A0A1A7BJG3"/>
<accession>A0A1A7BJG3</accession>
<name>A0A1A7BJG3_9SPHN</name>
<organism evidence="3 4">
    <name type="scientific">Erythrobacter dokdonensis DSW-74</name>
    <dbReference type="NCBI Taxonomy" id="1300349"/>
    <lineage>
        <taxon>Bacteria</taxon>
        <taxon>Pseudomonadati</taxon>
        <taxon>Pseudomonadota</taxon>
        <taxon>Alphaproteobacteria</taxon>
        <taxon>Sphingomonadales</taxon>
        <taxon>Erythrobacteraceae</taxon>
        <taxon>Erythrobacter/Porphyrobacter group</taxon>
        <taxon>Erythrobacter</taxon>
    </lineage>
</organism>
<sequence length="207" mass="22493">MIEPFAHLVRIVCVMNDRNTLARFVLLPLLALFALANIGAPQRYTLDASASNVSAKVPFFGLASKTANFPKMQGAVTIVPGAPERAVIDVTFDATAIEAPDAVTLKRLRGEKFFWVEKYPAIRFVGRSLDLTSPTRGTVQGELTARGVTRPATLDVTFAADPVALAGKPVSFTGTTTIDRRQFGMKSYQLIVGNKVDITLRARMVPR</sequence>
<dbReference type="EMBL" id="LZYB01000002">
    <property type="protein sequence ID" value="OBV11602.1"/>
    <property type="molecule type" value="Genomic_DNA"/>
</dbReference>
<dbReference type="PANTHER" id="PTHR34406">
    <property type="entry name" value="PROTEIN YCEI"/>
    <property type="match status" value="1"/>
</dbReference>
<protein>
    <submittedName>
        <fullName evidence="3">YceI-like domain protein</fullName>
    </submittedName>
</protein>
<dbReference type="SUPFAM" id="SSF101874">
    <property type="entry name" value="YceI-like"/>
    <property type="match status" value="1"/>
</dbReference>
<comment type="caution">
    <text evidence="3">The sequence shown here is derived from an EMBL/GenBank/DDBJ whole genome shotgun (WGS) entry which is preliminary data.</text>
</comment>
<keyword evidence="1" id="KW-0472">Membrane</keyword>
<dbReference type="STRING" id="1300349.I603_1045"/>